<reference evidence="1 2" key="1">
    <citation type="submission" date="2019-03" db="EMBL/GenBank/DDBJ databases">
        <title>Genomic Encyclopedia of Type Strains, Phase IV (KMG-IV): sequencing the most valuable type-strain genomes for metagenomic binning, comparative biology and taxonomic classification.</title>
        <authorList>
            <person name="Goeker M."/>
        </authorList>
    </citation>
    <scope>NUCLEOTIDE SEQUENCE [LARGE SCALE GENOMIC DNA]</scope>
    <source>
        <strain evidence="1 2">DSM 100556</strain>
    </source>
</reference>
<dbReference type="AlphaFoldDB" id="A0A4R1R503"/>
<name>A0A4R1R503_9FIRM</name>
<sequence length="105" mass="12505">MTRENVPTMLKEMSLSFAYDHYAEGEAVNPPFLVYRYPRADNFAADGVAYFKQDVFHLELYTDIKDPEIEARVEAVLDKYNFFYEKSETWISTEKMYEVLYEMEV</sequence>
<organism evidence="1 2">
    <name type="scientific">Kineothrix alysoides</name>
    <dbReference type="NCBI Taxonomy" id="1469948"/>
    <lineage>
        <taxon>Bacteria</taxon>
        <taxon>Bacillati</taxon>
        <taxon>Bacillota</taxon>
        <taxon>Clostridia</taxon>
        <taxon>Lachnospirales</taxon>
        <taxon>Lachnospiraceae</taxon>
        <taxon>Kineothrix</taxon>
    </lineage>
</organism>
<protein>
    <submittedName>
        <fullName evidence="1">Uncharacterized protein</fullName>
    </submittedName>
</protein>
<gene>
    <name evidence="1" type="ORF">EDD76_102272</name>
</gene>
<accession>A0A4R1R503</accession>
<dbReference type="OrthoDB" id="2061576at2"/>
<comment type="caution">
    <text evidence="1">The sequence shown here is derived from an EMBL/GenBank/DDBJ whole genome shotgun (WGS) entry which is preliminary data.</text>
</comment>
<proteinExistence type="predicted"/>
<keyword evidence="2" id="KW-1185">Reference proteome</keyword>
<evidence type="ECO:0000313" key="2">
    <source>
        <dbReference type="Proteomes" id="UP000295718"/>
    </source>
</evidence>
<dbReference type="EMBL" id="SLUO01000002">
    <property type="protein sequence ID" value="TCL60574.1"/>
    <property type="molecule type" value="Genomic_DNA"/>
</dbReference>
<evidence type="ECO:0000313" key="1">
    <source>
        <dbReference type="EMBL" id="TCL60574.1"/>
    </source>
</evidence>
<dbReference type="RefSeq" id="WP_031389086.1">
    <property type="nucleotide sequence ID" value="NZ_JPNB01000001.1"/>
</dbReference>
<dbReference type="Proteomes" id="UP000295718">
    <property type="component" value="Unassembled WGS sequence"/>
</dbReference>
<dbReference type="STRING" id="1469948.GCA_000732725_00308"/>